<evidence type="ECO:0008006" key="3">
    <source>
        <dbReference type="Google" id="ProtNLM"/>
    </source>
</evidence>
<proteinExistence type="predicted"/>
<accession>A0A3E1NQR1</accession>
<sequence>MLQWTTIQQPAYNVSLYIPDATRVQETFAQQKAADAAAPLPYWAKLWPAALAMGSFITEHPEYVQGKHVLELAAGLGLPSLVAAPLAGRVVCSDYLPEAVDTLALSVQRNQFSNVDCQLLNWHYLPENLTADTLIMSDINYDTAEFEQLYIVLEKFIQAGTTILLSTPQRLMGKPFIERISQWVTVCAETAVTHQSATTFISVFALKMKY</sequence>
<dbReference type="RefSeq" id="WP_116845884.1">
    <property type="nucleotide sequence ID" value="NZ_QTJU01000001.1"/>
</dbReference>
<protein>
    <recommendedName>
        <fullName evidence="3">Methyltransferase domain-containing protein</fullName>
    </recommendedName>
</protein>
<dbReference type="Proteomes" id="UP000261284">
    <property type="component" value="Unassembled WGS sequence"/>
</dbReference>
<dbReference type="PANTHER" id="PTHR14614">
    <property type="entry name" value="HEPATOCELLULAR CARCINOMA-ASSOCIATED ANTIGEN"/>
    <property type="match status" value="1"/>
</dbReference>
<dbReference type="InterPro" id="IPR029063">
    <property type="entry name" value="SAM-dependent_MTases_sf"/>
</dbReference>
<organism evidence="1 2">
    <name type="scientific">Deminuibacter soli</name>
    <dbReference type="NCBI Taxonomy" id="2291815"/>
    <lineage>
        <taxon>Bacteria</taxon>
        <taxon>Pseudomonadati</taxon>
        <taxon>Bacteroidota</taxon>
        <taxon>Chitinophagia</taxon>
        <taxon>Chitinophagales</taxon>
        <taxon>Chitinophagaceae</taxon>
        <taxon>Deminuibacter</taxon>
    </lineage>
</organism>
<dbReference type="Pfam" id="PF10294">
    <property type="entry name" value="Methyltransf_16"/>
    <property type="match status" value="1"/>
</dbReference>
<dbReference type="OrthoDB" id="9784229at2"/>
<dbReference type="AlphaFoldDB" id="A0A3E1NQR1"/>
<gene>
    <name evidence="1" type="ORF">DXN05_03905</name>
</gene>
<evidence type="ECO:0000313" key="1">
    <source>
        <dbReference type="EMBL" id="RFM30128.1"/>
    </source>
</evidence>
<comment type="caution">
    <text evidence="1">The sequence shown here is derived from an EMBL/GenBank/DDBJ whole genome shotgun (WGS) entry which is preliminary data.</text>
</comment>
<keyword evidence="2" id="KW-1185">Reference proteome</keyword>
<dbReference type="InterPro" id="IPR019410">
    <property type="entry name" value="Methyltransf_16"/>
</dbReference>
<dbReference type="Gene3D" id="3.40.50.150">
    <property type="entry name" value="Vaccinia Virus protein VP39"/>
    <property type="match status" value="1"/>
</dbReference>
<reference evidence="1 2" key="1">
    <citation type="submission" date="2018-08" db="EMBL/GenBank/DDBJ databases">
        <title>Chitinophagaceae sp. K23C18032701, a novel bacterium isolated from forest soil.</title>
        <authorList>
            <person name="Wang C."/>
        </authorList>
    </citation>
    <scope>NUCLEOTIDE SEQUENCE [LARGE SCALE GENOMIC DNA]</scope>
    <source>
        <strain evidence="1 2">K23C18032701</strain>
    </source>
</reference>
<name>A0A3E1NQR1_9BACT</name>
<dbReference type="EMBL" id="QTJU01000001">
    <property type="protein sequence ID" value="RFM30128.1"/>
    <property type="molecule type" value="Genomic_DNA"/>
</dbReference>
<evidence type="ECO:0000313" key="2">
    <source>
        <dbReference type="Proteomes" id="UP000261284"/>
    </source>
</evidence>
<dbReference type="SUPFAM" id="SSF53335">
    <property type="entry name" value="S-adenosyl-L-methionine-dependent methyltransferases"/>
    <property type="match status" value="1"/>
</dbReference>